<gene>
    <name evidence="2" type="ORF">ASZ90_004946</name>
</gene>
<dbReference type="AlphaFoldDB" id="A0A0W8FWU0"/>
<proteinExistence type="predicted"/>
<organism evidence="2">
    <name type="scientific">hydrocarbon metagenome</name>
    <dbReference type="NCBI Taxonomy" id="938273"/>
    <lineage>
        <taxon>unclassified sequences</taxon>
        <taxon>metagenomes</taxon>
        <taxon>ecological metagenomes</taxon>
    </lineage>
</organism>
<comment type="caution">
    <text evidence="2">The sequence shown here is derived from an EMBL/GenBank/DDBJ whole genome shotgun (WGS) entry which is preliminary data.</text>
</comment>
<accession>A0A0W8FWU0</accession>
<evidence type="ECO:0000313" key="2">
    <source>
        <dbReference type="EMBL" id="KUG25234.1"/>
    </source>
</evidence>
<feature type="region of interest" description="Disordered" evidence="1">
    <location>
        <begin position="1"/>
        <end position="24"/>
    </location>
</feature>
<evidence type="ECO:0000256" key="1">
    <source>
        <dbReference type="SAM" id="MobiDB-lite"/>
    </source>
</evidence>
<reference evidence="2" key="1">
    <citation type="journal article" date="2015" name="Proc. Natl. Acad. Sci. U.S.A.">
        <title>Networks of energetic and metabolic interactions define dynamics in microbial communities.</title>
        <authorList>
            <person name="Embree M."/>
            <person name="Liu J.K."/>
            <person name="Al-Bassam M.M."/>
            <person name="Zengler K."/>
        </authorList>
    </citation>
    <scope>NUCLEOTIDE SEQUENCE</scope>
</reference>
<sequence>MVSIKTIRGNKKTNKNNNQAYPKEPRQAKFVKFYHIKKPPQVLIFFSILPELCRKRVFNN</sequence>
<dbReference type="EMBL" id="LNQE01000740">
    <property type="protein sequence ID" value="KUG25234.1"/>
    <property type="molecule type" value="Genomic_DNA"/>
</dbReference>
<name>A0A0W8FWU0_9ZZZZ</name>
<protein>
    <submittedName>
        <fullName evidence="2">Uncharacterized protein</fullName>
    </submittedName>
</protein>